<dbReference type="InterPro" id="IPR023606">
    <property type="entry name" value="CoA-Trfase_III_dom_1_sf"/>
</dbReference>
<feature type="non-terminal residue" evidence="1">
    <location>
        <position position="1"/>
    </location>
</feature>
<reference evidence="1" key="1">
    <citation type="submission" date="2023-10" db="EMBL/GenBank/DDBJ databases">
        <title>Genome assembly of Pristionchus species.</title>
        <authorList>
            <person name="Yoshida K."/>
            <person name="Sommer R.J."/>
        </authorList>
    </citation>
    <scope>NUCLEOTIDE SEQUENCE</scope>
    <source>
        <strain evidence="1">RS0144</strain>
    </source>
</reference>
<gene>
    <name evidence="1" type="ORF">PENTCL1PPCAC_27596</name>
</gene>
<sequence length="212" mass="22890">SLLTLLSSLRASSPMTSGRLASLATRNIHRLSSRANSQLHVGSNVKLRRCDTQPLEHVNVTVLHNGARANVIANLLTARGARLTHFVKEGSQVPDVEGQGVYVNLDCVQSSDCSTPRLYSRSELISSLKSADVFVDTSSKGVCMAPKDLVKINARLIYTAVQEEPSPFSSMRALAYISCALYGREKTSVGQVIILSDSAASIQRMEANQSDV</sequence>
<protein>
    <submittedName>
        <fullName evidence="1">Uncharacterized protein</fullName>
    </submittedName>
</protein>
<accession>A0AAV5UEX9</accession>
<dbReference type="Proteomes" id="UP001432027">
    <property type="component" value="Unassembled WGS sequence"/>
</dbReference>
<name>A0AAV5UEX9_9BILA</name>
<evidence type="ECO:0000313" key="1">
    <source>
        <dbReference type="EMBL" id="GMT05422.1"/>
    </source>
</evidence>
<dbReference type="AlphaFoldDB" id="A0AAV5UEX9"/>
<dbReference type="EMBL" id="BTSX01000006">
    <property type="protein sequence ID" value="GMT05422.1"/>
    <property type="molecule type" value="Genomic_DNA"/>
</dbReference>
<evidence type="ECO:0000313" key="2">
    <source>
        <dbReference type="Proteomes" id="UP001432027"/>
    </source>
</evidence>
<keyword evidence="2" id="KW-1185">Reference proteome</keyword>
<organism evidence="1 2">
    <name type="scientific">Pristionchus entomophagus</name>
    <dbReference type="NCBI Taxonomy" id="358040"/>
    <lineage>
        <taxon>Eukaryota</taxon>
        <taxon>Metazoa</taxon>
        <taxon>Ecdysozoa</taxon>
        <taxon>Nematoda</taxon>
        <taxon>Chromadorea</taxon>
        <taxon>Rhabditida</taxon>
        <taxon>Rhabditina</taxon>
        <taxon>Diplogasteromorpha</taxon>
        <taxon>Diplogasteroidea</taxon>
        <taxon>Neodiplogasteridae</taxon>
        <taxon>Pristionchus</taxon>
    </lineage>
</organism>
<proteinExistence type="predicted"/>
<comment type="caution">
    <text evidence="1">The sequence shown here is derived from an EMBL/GenBank/DDBJ whole genome shotgun (WGS) entry which is preliminary data.</text>
</comment>
<dbReference type="SUPFAM" id="SSF89796">
    <property type="entry name" value="CoA-transferase family III (CaiB/BaiF)"/>
    <property type="match status" value="1"/>
</dbReference>